<feature type="compositionally biased region" description="Polar residues" evidence="9">
    <location>
        <begin position="218"/>
        <end position="231"/>
    </location>
</feature>
<dbReference type="EMBL" id="CAKKLH010000121">
    <property type="protein sequence ID" value="CAH0103920.1"/>
    <property type="molecule type" value="Genomic_DNA"/>
</dbReference>
<comment type="caution">
    <text evidence="12">The sequence shown here is derived from an EMBL/GenBank/DDBJ whole genome shotgun (WGS) entry which is preliminary data.</text>
</comment>
<dbReference type="InterPro" id="IPR003280">
    <property type="entry name" value="2pore_dom_K_chnl"/>
</dbReference>
<gene>
    <name evidence="12" type="ORF">DGAL_LOCUS6625</name>
</gene>
<dbReference type="Proteomes" id="UP000789390">
    <property type="component" value="Unassembled WGS sequence"/>
</dbReference>
<dbReference type="GO" id="GO:0005886">
    <property type="term" value="C:plasma membrane"/>
    <property type="evidence" value="ECO:0007669"/>
    <property type="project" value="TreeGrafter"/>
</dbReference>
<evidence type="ECO:0000256" key="10">
    <source>
        <dbReference type="SAM" id="Phobius"/>
    </source>
</evidence>
<keyword evidence="13" id="KW-1185">Reference proteome</keyword>
<dbReference type="PANTHER" id="PTHR11003">
    <property type="entry name" value="POTASSIUM CHANNEL, SUBFAMILY K"/>
    <property type="match status" value="1"/>
</dbReference>
<dbReference type="OrthoDB" id="297496at2759"/>
<reference evidence="12" key="1">
    <citation type="submission" date="2021-11" db="EMBL/GenBank/DDBJ databases">
        <authorList>
            <person name="Schell T."/>
        </authorList>
    </citation>
    <scope>NUCLEOTIDE SEQUENCE</scope>
    <source>
        <strain evidence="12">M5</strain>
    </source>
</reference>
<accession>A0A8J2RK07</accession>
<evidence type="ECO:0000259" key="11">
    <source>
        <dbReference type="Pfam" id="PF07885"/>
    </source>
</evidence>
<dbReference type="Pfam" id="PF07885">
    <property type="entry name" value="Ion_trans_2"/>
    <property type="match status" value="2"/>
</dbReference>
<dbReference type="GO" id="GO:0030322">
    <property type="term" value="P:stabilization of membrane potential"/>
    <property type="evidence" value="ECO:0007669"/>
    <property type="project" value="TreeGrafter"/>
</dbReference>
<keyword evidence="2 8" id="KW-0813">Transport</keyword>
<evidence type="ECO:0000256" key="6">
    <source>
        <dbReference type="ARBA" id="ARBA00023136"/>
    </source>
</evidence>
<evidence type="ECO:0000256" key="2">
    <source>
        <dbReference type="ARBA" id="ARBA00022448"/>
    </source>
</evidence>
<keyword evidence="3 8" id="KW-0812">Transmembrane</keyword>
<feature type="transmembrane region" description="Helical" evidence="10">
    <location>
        <begin position="28"/>
        <end position="48"/>
    </location>
</feature>
<feature type="domain" description="Potassium channel" evidence="11">
    <location>
        <begin position="119"/>
        <end position="176"/>
    </location>
</feature>
<feature type="transmembrane region" description="Helical" evidence="10">
    <location>
        <begin position="426"/>
        <end position="443"/>
    </location>
</feature>
<dbReference type="AlphaFoldDB" id="A0A8J2RK07"/>
<dbReference type="GO" id="GO:0015271">
    <property type="term" value="F:outward rectifier potassium channel activity"/>
    <property type="evidence" value="ECO:0007669"/>
    <property type="project" value="TreeGrafter"/>
</dbReference>
<sequence>MEIRCGGPRFSPVLVAVRKWDRLDCVKVGLIALVVAYSAAGAVLFEWLEADQEIEPRRKIAQIRLDCLDDLNRLNYQFSMDNNNTWAIKAAALLKAFETQVVKATKVEGYDGKEVDDAERQWSVSGSLLYSITVITTIGYGNLAPKTGPGKVVTIIYALIGIPLMLLCLSNLGSFMASSFQFAFGKLYCCLWCSSRHCCCNNTNYRRQRRRQHHEQQLKNLTQPGHVLSNNNKQPTTKSPQQQQQPEIIIINNKMKFNQDVITSSGITAEDLAQLAERDYDIVIDCCPAAPAVPAVGLNYCGSDRLNDKARILLADCSRYDDDKGSTPHLESWPASVEGHQVIGDSPAAPPAGQTDIKSMLGIVPASAADESTSKVNHGTAAAVPAVVNKQQRVPVSVVLAFLVGYICIGAAVFSAWEEWSYLDGAYFSFITLSTIGFGDLVPGSKVLEQGETKLVACIVYLVVGLAMIAMSFNLVQEEVIYNFQRLGQNMGILDEK</sequence>
<keyword evidence="5 8" id="KW-0406">Ion transport</keyword>
<dbReference type="Gene3D" id="1.10.287.70">
    <property type="match status" value="1"/>
</dbReference>
<feature type="compositionally biased region" description="Low complexity" evidence="9">
    <location>
        <begin position="232"/>
        <end position="245"/>
    </location>
</feature>
<evidence type="ECO:0000256" key="4">
    <source>
        <dbReference type="ARBA" id="ARBA00022989"/>
    </source>
</evidence>
<keyword evidence="6 10" id="KW-0472">Membrane</keyword>
<comment type="similarity">
    <text evidence="8">Belongs to the two pore domain potassium channel (TC 1.A.1.8) family.</text>
</comment>
<evidence type="ECO:0000313" key="12">
    <source>
        <dbReference type="EMBL" id="CAH0103920.1"/>
    </source>
</evidence>
<keyword evidence="4 10" id="KW-1133">Transmembrane helix</keyword>
<protein>
    <recommendedName>
        <fullName evidence="11">Potassium channel domain-containing protein</fullName>
    </recommendedName>
</protein>
<feature type="transmembrane region" description="Helical" evidence="10">
    <location>
        <begin position="394"/>
        <end position="414"/>
    </location>
</feature>
<evidence type="ECO:0000256" key="8">
    <source>
        <dbReference type="RuleBase" id="RU003857"/>
    </source>
</evidence>
<evidence type="ECO:0000256" key="7">
    <source>
        <dbReference type="ARBA" id="ARBA00023303"/>
    </source>
</evidence>
<feature type="transmembrane region" description="Helical" evidence="10">
    <location>
        <begin position="455"/>
        <end position="476"/>
    </location>
</feature>
<feature type="transmembrane region" description="Helical" evidence="10">
    <location>
        <begin position="155"/>
        <end position="177"/>
    </location>
</feature>
<dbReference type="GO" id="GO:0022841">
    <property type="term" value="F:potassium ion leak channel activity"/>
    <property type="evidence" value="ECO:0007669"/>
    <property type="project" value="TreeGrafter"/>
</dbReference>
<dbReference type="PRINTS" id="PR01333">
    <property type="entry name" value="2POREKCHANEL"/>
</dbReference>
<keyword evidence="7 8" id="KW-0407">Ion channel</keyword>
<dbReference type="PANTHER" id="PTHR11003:SF352">
    <property type="entry name" value="BCDNA.GH04802-RELATED"/>
    <property type="match status" value="1"/>
</dbReference>
<evidence type="ECO:0000256" key="3">
    <source>
        <dbReference type="ARBA" id="ARBA00022692"/>
    </source>
</evidence>
<dbReference type="InterPro" id="IPR013099">
    <property type="entry name" value="K_chnl_dom"/>
</dbReference>
<proteinExistence type="inferred from homology"/>
<evidence type="ECO:0000256" key="1">
    <source>
        <dbReference type="ARBA" id="ARBA00004141"/>
    </source>
</evidence>
<feature type="transmembrane region" description="Helical" evidence="10">
    <location>
        <begin position="122"/>
        <end position="143"/>
    </location>
</feature>
<evidence type="ECO:0000256" key="5">
    <source>
        <dbReference type="ARBA" id="ARBA00023065"/>
    </source>
</evidence>
<name>A0A8J2RK07_9CRUS</name>
<evidence type="ECO:0000256" key="9">
    <source>
        <dbReference type="SAM" id="MobiDB-lite"/>
    </source>
</evidence>
<dbReference type="SUPFAM" id="SSF81324">
    <property type="entry name" value="Voltage-gated potassium channels"/>
    <property type="match status" value="2"/>
</dbReference>
<evidence type="ECO:0000313" key="13">
    <source>
        <dbReference type="Proteomes" id="UP000789390"/>
    </source>
</evidence>
<feature type="region of interest" description="Disordered" evidence="9">
    <location>
        <begin position="211"/>
        <end position="245"/>
    </location>
</feature>
<feature type="domain" description="Potassium channel" evidence="11">
    <location>
        <begin position="402"/>
        <end position="479"/>
    </location>
</feature>
<organism evidence="12 13">
    <name type="scientific">Daphnia galeata</name>
    <dbReference type="NCBI Taxonomy" id="27404"/>
    <lineage>
        <taxon>Eukaryota</taxon>
        <taxon>Metazoa</taxon>
        <taxon>Ecdysozoa</taxon>
        <taxon>Arthropoda</taxon>
        <taxon>Crustacea</taxon>
        <taxon>Branchiopoda</taxon>
        <taxon>Diplostraca</taxon>
        <taxon>Cladocera</taxon>
        <taxon>Anomopoda</taxon>
        <taxon>Daphniidae</taxon>
        <taxon>Daphnia</taxon>
    </lineage>
</organism>
<comment type="subcellular location">
    <subcellularLocation>
        <location evidence="1">Membrane</location>
        <topology evidence="1">Multi-pass membrane protein</topology>
    </subcellularLocation>
</comment>